<feature type="chain" id="PRO_5046893414" evidence="1">
    <location>
        <begin position="22"/>
        <end position="125"/>
    </location>
</feature>
<dbReference type="Proteomes" id="UP001583177">
    <property type="component" value="Unassembled WGS sequence"/>
</dbReference>
<gene>
    <name evidence="2" type="ORF">Daus18300_011969</name>
</gene>
<keyword evidence="3" id="KW-1185">Reference proteome</keyword>
<organism evidence="2 3">
    <name type="scientific">Diaporthe australafricana</name>
    <dbReference type="NCBI Taxonomy" id="127596"/>
    <lineage>
        <taxon>Eukaryota</taxon>
        <taxon>Fungi</taxon>
        <taxon>Dikarya</taxon>
        <taxon>Ascomycota</taxon>
        <taxon>Pezizomycotina</taxon>
        <taxon>Sordariomycetes</taxon>
        <taxon>Sordariomycetidae</taxon>
        <taxon>Diaporthales</taxon>
        <taxon>Diaporthaceae</taxon>
        <taxon>Diaporthe</taxon>
    </lineage>
</organism>
<evidence type="ECO:0000313" key="2">
    <source>
        <dbReference type="EMBL" id="KAL1852887.1"/>
    </source>
</evidence>
<dbReference type="EMBL" id="JAWRVE010000154">
    <property type="protein sequence ID" value="KAL1852887.1"/>
    <property type="molecule type" value="Genomic_DNA"/>
</dbReference>
<comment type="caution">
    <text evidence="2">The sequence shown here is derived from an EMBL/GenBank/DDBJ whole genome shotgun (WGS) entry which is preliminary data.</text>
</comment>
<sequence length="125" mass="13678">MQFTSSLVSLILAAATIGVQALPGSSIEQRQETPRIYAKFWSDTACGADGGDWVEDTVWLQEPVDQCLDNNVWTIFGSTEIVDNFATHDLRAYSLDKCDEGGNHYDVPAGETGCWAQGVESVKFL</sequence>
<keyword evidence="1" id="KW-0732">Signal</keyword>
<evidence type="ECO:0000256" key="1">
    <source>
        <dbReference type="SAM" id="SignalP"/>
    </source>
</evidence>
<protein>
    <submittedName>
        <fullName evidence="2">Uncharacterized protein</fullName>
    </submittedName>
</protein>
<accession>A0ABR3W4F1</accession>
<proteinExistence type="predicted"/>
<reference evidence="2 3" key="1">
    <citation type="journal article" date="2024" name="IMA Fungus">
        <title>IMA Genome - F19 : A genome assembly and annotation guide to empower mycologists, including annotated draft genome sequences of Ceratocystis pirilliformis, Diaporthe australafricana, Fusarium ophioides, Paecilomyces lecythidis, and Sporothrix stenoceras.</title>
        <authorList>
            <person name="Aylward J."/>
            <person name="Wilson A.M."/>
            <person name="Visagie C.M."/>
            <person name="Spraker J."/>
            <person name="Barnes I."/>
            <person name="Buitendag C."/>
            <person name="Ceriani C."/>
            <person name="Del Mar Angel L."/>
            <person name="du Plessis D."/>
            <person name="Fuchs T."/>
            <person name="Gasser K."/>
            <person name="Kramer D."/>
            <person name="Li W."/>
            <person name="Munsamy K."/>
            <person name="Piso A."/>
            <person name="Price J.L."/>
            <person name="Sonnekus B."/>
            <person name="Thomas C."/>
            <person name="van der Nest A."/>
            <person name="van Dijk A."/>
            <person name="van Heerden A."/>
            <person name="van Vuuren N."/>
            <person name="Yilmaz N."/>
            <person name="Duong T.A."/>
            <person name="van der Merwe N.A."/>
            <person name="Wingfield M.J."/>
            <person name="Wingfield B.D."/>
        </authorList>
    </citation>
    <scope>NUCLEOTIDE SEQUENCE [LARGE SCALE GENOMIC DNA]</scope>
    <source>
        <strain evidence="2 3">CMW 18300</strain>
    </source>
</reference>
<name>A0ABR3W4F1_9PEZI</name>
<feature type="signal peptide" evidence="1">
    <location>
        <begin position="1"/>
        <end position="21"/>
    </location>
</feature>
<evidence type="ECO:0000313" key="3">
    <source>
        <dbReference type="Proteomes" id="UP001583177"/>
    </source>
</evidence>